<evidence type="ECO:0000256" key="3">
    <source>
        <dbReference type="ARBA" id="ARBA00023277"/>
    </source>
</evidence>
<comment type="caution">
    <text evidence="4">The sequence shown here is derived from an EMBL/GenBank/DDBJ whole genome shotgun (WGS) entry which is preliminary data.</text>
</comment>
<keyword evidence="3" id="KW-0119">Carbohydrate metabolism</keyword>
<dbReference type="SUPFAM" id="SSF74650">
    <property type="entry name" value="Galactose mutarotase-like"/>
    <property type="match status" value="1"/>
</dbReference>
<comment type="similarity">
    <text evidence="1">Belongs to the aldose epimerase family.</text>
</comment>
<protein>
    <submittedName>
        <fullName evidence="4">Aldose epimerase family protein</fullName>
        <ecNumber evidence="4">5.1.3.-</ecNumber>
    </submittedName>
</protein>
<keyword evidence="5" id="KW-1185">Reference proteome</keyword>
<accession>A0ABW4J3S7</accession>
<evidence type="ECO:0000256" key="1">
    <source>
        <dbReference type="ARBA" id="ARBA00006206"/>
    </source>
</evidence>
<dbReference type="InterPro" id="IPR014718">
    <property type="entry name" value="GH-type_carb-bd"/>
</dbReference>
<evidence type="ECO:0000256" key="2">
    <source>
        <dbReference type="ARBA" id="ARBA00023235"/>
    </source>
</evidence>
<dbReference type="RefSeq" id="WP_125715033.1">
    <property type="nucleotide sequence ID" value="NZ_JBHTOP010000004.1"/>
</dbReference>
<dbReference type="CDD" id="cd09019">
    <property type="entry name" value="galactose_mutarotase_like"/>
    <property type="match status" value="1"/>
</dbReference>
<dbReference type="InterPro" id="IPR011013">
    <property type="entry name" value="Gal_mutarotase_sf_dom"/>
</dbReference>
<name>A0ABW4J3S7_9LACO</name>
<proteinExistence type="inferred from homology"/>
<reference evidence="5" key="1">
    <citation type="journal article" date="2019" name="Int. J. Syst. Evol. Microbiol.">
        <title>The Global Catalogue of Microorganisms (GCM) 10K type strain sequencing project: providing services to taxonomists for standard genome sequencing and annotation.</title>
        <authorList>
            <consortium name="The Broad Institute Genomics Platform"/>
            <consortium name="The Broad Institute Genome Sequencing Center for Infectious Disease"/>
            <person name="Wu L."/>
            <person name="Ma J."/>
        </authorList>
    </citation>
    <scope>NUCLEOTIDE SEQUENCE [LARGE SCALE GENOMIC DNA]</scope>
    <source>
        <strain evidence="5">CCM 8896</strain>
    </source>
</reference>
<dbReference type="Pfam" id="PF01263">
    <property type="entry name" value="Aldose_epim"/>
    <property type="match status" value="1"/>
</dbReference>
<dbReference type="InterPro" id="IPR047215">
    <property type="entry name" value="Galactose_mutarotase-like"/>
</dbReference>
<dbReference type="EC" id="5.1.3.-" evidence="4"/>
<dbReference type="PANTHER" id="PTHR10091:SF0">
    <property type="entry name" value="GALACTOSE MUTAROTASE"/>
    <property type="match status" value="1"/>
</dbReference>
<dbReference type="InterPro" id="IPR008183">
    <property type="entry name" value="Aldose_1/G6P_1-epimerase"/>
</dbReference>
<evidence type="ECO:0000313" key="4">
    <source>
        <dbReference type="EMBL" id="MFD1671037.1"/>
    </source>
</evidence>
<dbReference type="GO" id="GO:0016853">
    <property type="term" value="F:isomerase activity"/>
    <property type="evidence" value="ECO:0007669"/>
    <property type="project" value="UniProtKB-KW"/>
</dbReference>
<dbReference type="Proteomes" id="UP001597267">
    <property type="component" value="Unassembled WGS sequence"/>
</dbReference>
<dbReference type="Gene3D" id="2.70.98.10">
    <property type="match status" value="1"/>
</dbReference>
<keyword evidence="2 4" id="KW-0413">Isomerase</keyword>
<organism evidence="4 5">
    <name type="scientific">Agrilactobacillus yilanensis</name>
    <dbReference type="NCBI Taxonomy" id="2485997"/>
    <lineage>
        <taxon>Bacteria</taxon>
        <taxon>Bacillati</taxon>
        <taxon>Bacillota</taxon>
        <taxon>Bacilli</taxon>
        <taxon>Lactobacillales</taxon>
        <taxon>Lactobacillaceae</taxon>
        <taxon>Agrilactobacillus</taxon>
    </lineage>
</organism>
<dbReference type="PANTHER" id="PTHR10091">
    <property type="entry name" value="ALDOSE-1-EPIMERASE"/>
    <property type="match status" value="1"/>
</dbReference>
<gene>
    <name evidence="4" type="ORF">ACFQ5M_02880</name>
</gene>
<evidence type="ECO:0000313" key="5">
    <source>
        <dbReference type="Proteomes" id="UP001597267"/>
    </source>
</evidence>
<dbReference type="EMBL" id="JBHTOP010000004">
    <property type="protein sequence ID" value="MFD1671037.1"/>
    <property type="molecule type" value="Genomic_DNA"/>
</dbReference>
<sequence length="331" mass="36830">MSVTRQLFGTYKAAPVYRYIIENRRHSKLCVLSYGATWQDFQVQVKGTTQSLIEHFDSFSEYLQNPYQNGKTVGPVAGRIGGAQFNLGAQTFKLPANDQGNLIHSGDHGLQTQNFTGTFEATSNKVTFVQKMTPEIDNFPSNLEVTVTYQLSDNDEIIVTYTGCSDAETLFNPTSHVYFKLTDDFGAQQLQINSDQVVAVDHQKVPTGEFLPVNAGYDFRQPKTLAQGLADLQAATGHLEFDDTYLLQPGVKAATLCTDQHGVDLYSDRNGLVIFTANTKNVAQADQHQYSALAMELQTLPDAINHGGFGEIRLSKAKPVTYTNRYVYWQR</sequence>